<comment type="caution">
    <text evidence="4">The sequence shown here is derived from an EMBL/GenBank/DDBJ whole genome shotgun (WGS) entry which is preliminary data.</text>
</comment>
<proteinExistence type="predicted"/>
<name>A0A497XVM0_9AQUI</name>
<feature type="coiled-coil region" evidence="2">
    <location>
        <begin position="265"/>
        <end position="292"/>
    </location>
</feature>
<keyword evidence="5" id="KW-1185">Reference proteome</keyword>
<sequence>MGLEYVKISPGFEKYMPRDYVDLVQFGQFGKQIDVMQMGQFKELVEEHPMCAGCYMAYFIRVFYAALPNPEDTIVLGTAGCARLALSQAAVPFIYGNYGDTNAVASGLKRALSIRFPDKVKDVVVMAGDGGLMDIGFGMTMHSWFRREKFTTIMVDNEVYGNTGGQESGMSPKGIQLKMAPTGKKFDKINAVELAQVAGCVYVAKISPTNPKRIAKTIKRAILAAREFGPTFIHAYTSCNIEYSIPTREVLADARNREKQDFKFYEWMTDEVKEYLEEIERKEKEKAKEEVGQ</sequence>
<dbReference type="PANTHER" id="PTHR42897:SF2">
    <property type="entry name" value="PYRUVATE SYNTHASE SUBUNIT PORB"/>
    <property type="match status" value="1"/>
</dbReference>
<dbReference type="PANTHER" id="PTHR42897">
    <property type="entry name" value="PYRUVATE SYNTHASE SUBUNIT PORB"/>
    <property type="match status" value="1"/>
</dbReference>
<dbReference type="GO" id="GO:0016491">
    <property type="term" value="F:oxidoreductase activity"/>
    <property type="evidence" value="ECO:0007669"/>
    <property type="project" value="UniProtKB-KW"/>
</dbReference>
<dbReference type="RefSeq" id="WP_121012215.1">
    <property type="nucleotide sequence ID" value="NZ_RCCJ01000001.1"/>
</dbReference>
<dbReference type="Gene3D" id="3.40.50.970">
    <property type="match status" value="1"/>
</dbReference>
<protein>
    <submittedName>
        <fullName evidence="4">Pyruvate ferredoxin oxidoreductase beta subunit</fullName>
    </submittedName>
</protein>
<dbReference type="OrthoDB" id="9794954at2"/>
<gene>
    <name evidence="4" type="ORF">BCF55_1501</name>
</gene>
<dbReference type="EMBL" id="RCCJ01000001">
    <property type="protein sequence ID" value="RLJ71202.1"/>
    <property type="molecule type" value="Genomic_DNA"/>
</dbReference>
<reference evidence="4 5" key="1">
    <citation type="submission" date="2018-10" db="EMBL/GenBank/DDBJ databases">
        <title>Genomic Encyclopedia of Archaeal and Bacterial Type Strains, Phase II (KMG-II): from individual species to whole genera.</title>
        <authorList>
            <person name="Goeker M."/>
        </authorList>
    </citation>
    <scope>NUCLEOTIDE SEQUENCE [LARGE SCALE GENOMIC DNA]</scope>
    <source>
        <strain evidence="4 5">DSM 16510</strain>
    </source>
</reference>
<keyword evidence="1" id="KW-0560">Oxidoreductase</keyword>
<dbReference type="Proteomes" id="UP000267841">
    <property type="component" value="Unassembled WGS sequence"/>
</dbReference>
<dbReference type="SUPFAM" id="SSF52518">
    <property type="entry name" value="Thiamin diphosphate-binding fold (THDP-binding)"/>
    <property type="match status" value="1"/>
</dbReference>
<accession>A0A497XVM0</accession>
<dbReference type="InterPro" id="IPR011766">
    <property type="entry name" value="TPP_enzyme_TPP-bd"/>
</dbReference>
<dbReference type="InterPro" id="IPR051479">
    <property type="entry name" value="PorB-like"/>
</dbReference>
<keyword evidence="2" id="KW-0175">Coiled coil</keyword>
<keyword evidence="4" id="KW-0670">Pyruvate</keyword>
<evidence type="ECO:0000256" key="2">
    <source>
        <dbReference type="SAM" id="Coils"/>
    </source>
</evidence>
<dbReference type="GO" id="GO:0030976">
    <property type="term" value="F:thiamine pyrophosphate binding"/>
    <property type="evidence" value="ECO:0007669"/>
    <property type="project" value="InterPro"/>
</dbReference>
<dbReference type="CDD" id="cd02018">
    <property type="entry name" value="TPP_PFOR"/>
    <property type="match status" value="1"/>
</dbReference>
<feature type="domain" description="Thiamine pyrophosphate enzyme TPP-binding" evidence="3">
    <location>
        <begin position="92"/>
        <end position="234"/>
    </location>
</feature>
<evidence type="ECO:0000313" key="5">
    <source>
        <dbReference type="Proteomes" id="UP000267841"/>
    </source>
</evidence>
<dbReference type="InterPro" id="IPR029061">
    <property type="entry name" value="THDP-binding"/>
</dbReference>
<organism evidence="4 5">
    <name type="scientific">Hydrogenivirga caldilitoris</name>
    <dbReference type="NCBI Taxonomy" id="246264"/>
    <lineage>
        <taxon>Bacteria</taxon>
        <taxon>Pseudomonadati</taxon>
        <taxon>Aquificota</taxon>
        <taxon>Aquificia</taxon>
        <taxon>Aquificales</taxon>
        <taxon>Aquificaceae</taxon>
        <taxon>Hydrogenivirga</taxon>
    </lineage>
</organism>
<dbReference type="GO" id="GO:0044281">
    <property type="term" value="P:small molecule metabolic process"/>
    <property type="evidence" value="ECO:0007669"/>
    <property type="project" value="UniProtKB-ARBA"/>
</dbReference>
<evidence type="ECO:0000256" key="1">
    <source>
        <dbReference type="ARBA" id="ARBA00023002"/>
    </source>
</evidence>
<dbReference type="Pfam" id="PF02775">
    <property type="entry name" value="TPP_enzyme_C"/>
    <property type="match status" value="1"/>
</dbReference>
<evidence type="ECO:0000259" key="3">
    <source>
        <dbReference type="Pfam" id="PF02775"/>
    </source>
</evidence>
<evidence type="ECO:0000313" key="4">
    <source>
        <dbReference type="EMBL" id="RLJ71202.1"/>
    </source>
</evidence>
<dbReference type="AlphaFoldDB" id="A0A497XVM0"/>